<dbReference type="STRING" id="1547445.LO80_00890"/>
<gene>
    <name evidence="2" type="ORF">LO80_00890</name>
</gene>
<name>A0A097EM75_9GAMM</name>
<dbReference type="Pfam" id="PF00571">
    <property type="entry name" value="CBS"/>
    <property type="match status" value="1"/>
</dbReference>
<proteinExistence type="predicted"/>
<dbReference type="EMBL" id="CP009574">
    <property type="protein sequence ID" value="AIT08672.1"/>
    <property type="molecule type" value="Genomic_DNA"/>
</dbReference>
<dbReference type="InterPro" id="IPR000644">
    <property type="entry name" value="CBS_dom"/>
</dbReference>
<reference evidence="2 3" key="1">
    <citation type="submission" date="2014-10" db="EMBL/GenBank/DDBJ databases">
        <title>Whole genome sequence of Francisella endociliophora strain FSC1006, isolated from a laboratory culture of the marine ciliate Euplotes raikovi.</title>
        <authorList>
            <person name="Granberg M."/>
            <person name="Backman S."/>
            <person name="Lundmark E."/>
            <person name="Nilsson E."/>
            <person name="Karlsson E."/>
            <person name="Thelaus J."/>
            <person name="Ohrman C."/>
            <person name="Larkeryd A."/>
            <person name="Stenberg P."/>
        </authorList>
    </citation>
    <scope>NUCLEOTIDE SEQUENCE [LARGE SCALE GENOMIC DNA]</scope>
    <source>
        <strain evidence="2 3">FSC1006</strain>
    </source>
</reference>
<dbReference type="SUPFAM" id="SSF54631">
    <property type="entry name" value="CBS-domain pair"/>
    <property type="match status" value="1"/>
</dbReference>
<sequence length="194" mass="22311">MDLKDFKKIELSHFTDMKQIGYLNDEINKLLYLNSPALRVFRDFKKHKALVVRGDTNIKDVKTKLIDNHKDFILVTNADDKVIGTISLHYIEGQALQERARSLDVKPADLTANDAKISLSMVNVASYPIIESSKVGHILNTLINSEYHHIVVHDKDENGEKYIRGYFSLPFIRKKLGLDLTHSDYRMNTLKKDL</sequence>
<dbReference type="RefSeq" id="WP_040007696.1">
    <property type="nucleotide sequence ID" value="NZ_CP009574.1"/>
</dbReference>
<dbReference type="KEGG" id="frf:LO80_00890"/>
<feature type="domain" description="CBS" evidence="1">
    <location>
        <begin position="44"/>
        <end position="89"/>
    </location>
</feature>
<organism evidence="2 3">
    <name type="scientific">Candidatus Francisella endociliophora</name>
    <dbReference type="NCBI Taxonomy" id="653937"/>
    <lineage>
        <taxon>Bacteria</taxon>
        <taxon>Pseudomonadati</taxon>
        <taxon>Pseudomonadota</taxon>
        <taxon>Gammaproteobacteria</taxon>
        <taxon>Thiotrichales</taxon>
        <taxon>Francisellaceae</taxon>
        <taxon>Francisella</taxon>
    </lineage>
</organism>
<dbReference type="AlphaFoldDB" id="A0A097EM75"/>
<dbReference type="Proteomes" id="UP000029672">
    <property type="component" value="Chromosome"/>
</dbReference>
<protein>
    <recommendedName>
        <fullName evidence="1">CBS domain-containing protein</fullName>
    </recommendedName>
</protein>
<evidence type="ECO:0000313" key="2">
    <source>
        <dbReference type="EMBL" id="AIT08672.1"/>
    </source>
</evidence>
<keyword evidence="3" id="KW-1185">Reference proteome</keyword>
<dbReference type="HOGENOM" id="CLU_1388461_0_0_6"/>
<dbReference type="eggNOG" id="COG0517">
    <property type="taxonomic scope" value="Bacteria"/>
</dbReference>
<accession>A0A097EM75</accession>
<evidence type="ECO:0000313" key="3">
    <source>
        <dbReference type="Proteomes" id="UP000029672"/>
    </source>
</evidence>
<dbReference type="InterPro" id="IPR046342">
    <property type="entry name" value="CBS_dom_sf"/>
</dbReference>
<dbReference type="OrthoDB" id="5295117at2"/>
<evidence type="ECO:0000259" key="1">
    <source>
        <dbReference type="Pfam" id="PF00571"/>
    </source>
</evidence>